<dbReference type="SUPFAM" id="SSF53850">
    <property type="entry name" value="Periplasmic binding protein-like II"/>
    <property type="match status" value="1"/>
</dbReference>
<feature type="domain" description="HTH lysR-type" evidence="5">
    <location>
        <begin position="1"/>
        <end position="58"/>
    </location>
</feature>
<dbReference type="InterPro" id="IPR036390">
    <property type="entry name" value="WH_DNA-bd_sf"/>
</dbReference>
<dbReference type="eggNOG" id="COG0583">
    <property type="taxonomic scope" value="Bacteria"/>
</dbReference>
<dbReference type="Pfam" id="PF00126">
    <property type="entry name" value="HTH_1"/>
    <property type="match status" value="1"/>
</dbReference>
<accession>B4REK5</accession>
<keyword evidence="2" id="KW-0805">Transcription regulation</keyword>
<proteinExistence type="inferred from homology"/>
<keyword evidence="7" id="KW-1185">Reference proteome</keyword>
<dbReference type="AlphaFoldDB" id="B4REK5"/>
<evidence type="ECO:0000259" key="5">
    <source>
        <dbReference type="PROSITE" id="PS50931"/>
    </source>
</evidence>
<dbReference type="OrthoDB" id="9815174at2"/>
<evidence type="ECO:0000313" key="6">
    <source>
        <dbReference type="EMBL" id="ACG78531.1"/>
    </source>
</evidence>
<dbReference type="InterPro" id="IPR005119">
    <property type="entry name" value="LysR_subst-bd"/>
</dbReference>
<dbReference type="InterPro" id="IPR036388">
    <property type="entry name" value="WH-like_DNA-bd_sf"/>
</dbReference>
<comment type="similarity">
    <text evidence="1">Belongs to the LysR transcriptional regulatory family.</text>
</comment>
<protein>
    <submittedName>
        <fullName evidence="6">Transcriptional regulator, LysR family</fullName>
    </submittedName>
</protein>
<dbReference type="Pfam" id="PF03466">
    <property type="entry name" value="LysR_substrate"/>
    <property type="match status" value="1"/>
</dbReference>
<keyword evidence="3" id="KW-0238">DNA-binding</keyword>
<dbReference type="PROSITE" id="PS50931">
    <property type="entry name" value="HTH_LYSR"/>
    <property type="match status" value="1"/>
</dbReference>
<sequence>MELRQLRQFVTLAETLNFHRAAAALNMTQPPLSLSIRKLEDELGAALFERHARGVTLTEAGRAALGPARDALAAADAAAQAARQTARGERGRVRVGFVGSATYGLVPAIVPRFHAQHPGIELSLKEATSLEGLRGLEAGELDVALVRTPLLQEASVALEPLSQEPLMLIAPPAWGPPAAGRVRLEDLKDEAFVMYDRVHAPNIRAQTLMACEAAGFLPRVAEEAANIHTLIALVESGLGLAFVPSVMRRAAEGRVHCLELTAAGRPLQIGFGLATRQGERRLTVQAFAATAREAAQTI</sequence>
<evidence type="ECO:0000256" key="3">
    <source>
        <dbReference type="ARBA" id="ARBA00023125"/>
    </source>
</evidence>
<dbReference type="Gene3D" id="3.40.190.10">
    <property type="entry name" value="Periplasmic binding protein-like II"/>
    <property type="match status" value="2"/>
</dbReference>
<gene>
    <name evidence="6" type="ordered locus">PHZ_c2120</name>
</gene>
<dbReference type="FunFam" id="1.10.10.10:FF:000001">
    <property type="entry name" value="LysR family transcriptional regulator"/>
    <property type="match status" value="1"/>
</dbReference>
<dbReference type="Gene3D" id="1.10.10.10">
    <property type="entry name" value="Winged helix-like DNA-binding domain superfamily/Winged helix DNA-binding domain"/>
    <property type="match status" value="1"/>
</dbReference>
<organism evidence="6 7">
    <name type="scientific">Phenylobacterium zucineum (strain HLK1)</name>
    <dbReference type="NCBI Taxonomy" id="450851"/>
    <lineage>
        <taxon>Bacteria</taxon>
        <taxon>Pseudomonadati</taxon>
        <taxon>Pseudomonadota</taxon>
        <taxon>Alphaproteobacteria</taxon>
        <taxon>Caulobacterales</taxon>
        <taxon>Caulobacteraceae</taxon>
        <taxon>Phenylobacterium</taxon>
    </lineage>
</organism>
<dbReference type="HOGENOM" id="CLU_039613_6_4_5"/>
<dbReference type="PANTHER" id="PTHR30346">
    <property type="entry name" value="TRANSCRIPTIONAL DUAL REGULATOR HCAR-RELATED"/>
    <property type="match status" value="1"/>
</dbReference>
<dbReference type="GO" id="GO:0003700">
    <property type="term" value="F:DNA-binding transcription factor activity"/>
    <property type="evidence" value="ECO:0007669"/>
    <property type="project" value="InterPro"/>
</dbReference>
<dbReference type="Proteomes" id="UP000001868">
    <property type="component" value="Chromosome"/>
</dbReference>
<dbReference type="CDD" id="cd08414">
    <property type="entry name" value="PBP2_LTTR_aromatics_like"/>
    <property type="match status" value="1"/>
</dbReference>
<dbReference type="EMBL" id="CP000747">
    <property type="protein sequence ID" value="ACG78531.1"/>
    <property type="molecule type" value="Genomic_DNA"/>
</dbReference>
<dbReference type="PRINTS" id="PR00039">
    <property type="entry name" value="HTHLYSR"/>
</dbReference>
<evidence type="ECO:0000256" key="1">
    <source>
        <dbReference type="ARBA" id="ARBA00009437"/>
    </source>
</evidence>
<name>B4REK5_PHEZH</name>
<evidence type="ECO:0000313" key="7">
    <source>
        <dbReference type="Proteomes" id="UP000001868"/>
    </source>
</evidence>
<dbReference type="SUPFAM" id="SSF46785">
    <property type="entry name" value="Winged helix' DNA-binding domain"/>
    <property type="match status" value="1"/>
</dbReference>
<evidence type="ECO:0000256" key="2">
    <source>
        <dbReference type="ARBA" id="ARBA00023015"/>
    </source>
</evidence>
<reference evidence="6 7" key="1">
    <citation type="journal article" date="2008" name="BMC Genomics">
        <title>Complete genome of Phenylobacterium zucineum - a novel facultative intracellular bacterium isolated from human erythroleukemia cell line K562.</title>
        <authorList>
            <person name="Luo Y."/>
            <person name="Xu X."/>
            <person name="Ding Z."/>
            <person name="Liu Z."/>
            <person name="Zhang B."/>
            <person name="Yan Z."/>
            <person name="Sun J."/>
            <person name="Hu S."/>
            <person name="Hu X."/>
        </authorList>
    </citation>
    <scope>NUCLEOTIDE SEQUENCE [LARGE SCALE GENOMIC DNA]</scope>
    <source>
        <strain evidence="6 7">HLK1</strain>
    </source>
</reference>
<dbReference type="GO" id="GO:0032993">
    <property type="term" value="C:protein-DNA complex"/>
    <property type="evidence" value="ECO:0007669"/>
    <property type="project" value="TreeGrafter"/>
</dbReference>
<dbReference type="RefSeq" id="WP_012522673.1">
    <property type="nucleotide sequence ID" value="NC_011144.1"/>
</dbReference>
<dbReference type="STRING" id="450851.PHZ_c2120"/>
<evidence type="ECO:0000256" key="4">
    <source>
        <dbReference type="ARBA" id="ARBA00023163"/>
    </source>
</evidence>
<keyword evidence="4" id="KW-0804">Transcription</keyword>
<dbReference type="GO" id="GO:0003677">
    <property type="term" value="F:DNA binding"/>
    <property type="evidence" value="ECO:0007669"/>
    <property type="project" value="UniProtKB-KW"/>
</dbReference>
<dbReference type="InterPro" id="IPR000847">
    <property type="entry name" value="LysR_HTH_N"/>
</dbReference>
<dbReference type="PANTHER" id="PTHR30346:SF28">
    <property type="entry name" value="HTH-TYPE TRANSCRIPTIONAL REGULATOR CYNR"/>
    <property type="match status" value="1"/>
</dbReference>
<dbReference type="KEGG" id="pzu:PHZ_c2120"/>